<dbReference type="InterPro" id="IPR014756">
    <property type="entry name" value="Ig_E-set"/>
</dbReference>
<dbReference type="SMART" id="SM01017">
    <property type="entry name" value="Arrestin_C"/>
    <property type="match status" value="1"/>
</dbReference>
<dbReference type="AlphaFoldDB" id="A0A3M7SQH1"/>
<dbReference type="SUPFAM" id="SSF81296">
    <property type="entry name" value="E set domains"/>
    <property type="match status" value="2"/>
</dbReference>
<dbReference type="InterPro" id="IPR014752">
    <property type="entry name" value="Arrestin-like_C"/>
</dbReference>
<dbReference type="EMBL" id="REGN01000917">
    <property type="protein sequence ID" value="RNA38111.1"/>
    <property type="molecule type" value="Genomic_DNA"/>
</dbReference>
<accession>A0A3M7SQH1</accession>
<name>A0A3M7SQH1_BRAPC</name>
<dbReference type="Gene3D" id="2.60.40.640">
    <property type="match status" value="2"/>
</dbReference>
<evidence type="ECO:0000313" key="4">
    <source>
        <dbReference type="Proteomes" id="UP000276133"/>
    </source>
</evidence>
<dbReference type="PANTHER" id="PTHR11188:SF176">
    <property type="entry name" value="ARRESTIN DOMAIN-CONTAINING PROTEIN 1"/>
    <property type="match status" value="1"/>
</dbReference>
<organism evidence="3 4">
    <name type="scientific">Brachionus plicatilis</name>
    <name type="common">Marine rotifer</name>
    <name type="synonym">Brachionus muelleri</name>
    <dbReference type="NCBI Taxonomy" id="10195"/>
    <lineage>
        <taxon>Eukaryota</taxon>
        <taxon>Metazoa</taxon>
        <taxon>Spiralia</taxon>
        <taxon>Gnathifera</taxon>
        <taxon>Rotifera</taxon>
        <taxon>Eurotatoria</taxon>
        <taxon>Monogononta</taxon>
        <taxon>Pseudotrocha</taxon>
        <taxon>Ploima</taxon>
        <taxon>Brachionidae</taxon>
        <taxon>Brachionus</taxon>
    </lineage>
</organism>
<feature type="domain" description="Arrestin C-terminal-like" evidence="2">
    <location>
        <begin position="169"/>
        <end position="297"/>
    </location>
</feature>
<evidence type="ECO:0000313" key="3">
    <source>
        <dbReference type="EMBL" id="RNA38111.1"/>
    </source>
</evidence>
<keyword evidence="4" id="KW-1185">Reference proteome</keyword>
<reference evidence="3 4" key="1">
    <citation type="journal article" date="2018" name="Sci. Rep.">
        <title>Genomic signatures of local adaptation to the degree of environmental predictability in rotifers.</title>
        <authorList>
            <person name="Franch-Gras L."/>
            <person name="Hahn C."/>
            <person name="Garcia-Roger E.M."/>
            <person name="Carmona M.J."/>
            <person name="Serra M."/>
            <person name="Gomez A."/>
        </authorList>
    </citation>
    <scope>NUCLEOTIDE SEQUENCE [LARGE SCALE GENOMIC DNA]</scope>
    <source>
        <strain evidence="3">HYR1</strain>
    </source>
</reference>
<dbReference type="Proteomes" id="UP000276133">
    <property type="component" value="Unassembled WGS sequence"/>
</dbReference>
<evidence type="ECO:0000259" key="2">
    <source>
        <dbReference type="SMART" id="SM01017"/>
    </source>
</evidence>
<dbReference type="InterPro" id="IPR011022">
    <property type="entry name" value="Arrestin_C-like"/>
</dbReference>
<dbReference type="STRING" id="10195.A0A3M7SQH1"/>
<dbReference type="InterPro" id="IPR050357">
    <property type="entry name" value="Arrestin_domain-protein"/>
</dbReference>
<sequence>MSNFEYFSIELDRHNSFYLSGENLKGSIKIKLTEKEKINSIKVYLNGGAYVKWNGTLKGGGGGYATEKYVDSIVTLLSKLDNSDLYLQDKEYNFDFEFLLPHDLPSSFESSIGQIRYFLTAVIEREWMYDKKVKLNLSVKSVLDLNKNPVLRQGYGVCEQKEICCGPCKSDSIVADFSTKKCGFVLGEQVEFKVKIQNRSNRKINHTKVALRQNIVYHADHNKTWITDDIQSVFFQSSIQPLENMAWENGDIQIPLLAQTLTGRIIEITYSLVLSFKASASLSKNIAIPIVVGLIPFN</sequence>
<dbReference type="OrthoDB" id="2333384at2759"/>
<dbReference type="Pfam" id="PF00339">
    <property type="entry name" value="Arrestin_N"/>
    <property type="match status" value="1"/>
</dbReference>
<comment type="similarity">
    <text evidence="1">Belongs to the arrestin family.</text>
</comment>
<protein>
    <submittedName>
        <fullName evidence="3">Arrestin domain-containing 3-like</fullName>
    </submittedName>
</protein>
<gene>
    <name evidence="3" type="ORF">BpHYR1_041497</name>
</gene>
<dbReference type="GO" id="GO:0005737">
    <property type="term" value="C:cytoplasm"/>
    <property type="evidence" value="ECO:0007669"/>
    <property type="project" value="TreeGrafter"/>
</dbReference>
<proteinExistence type="inferred from homology"/>
<dbReference type="Pfam" id="PF02752">
    <property type="entry name" value="Arrestin_C"/>
    <property type="match status" value="1"/>
</dbReference>
<dbReference type="GO" id="GO:0015031">
    <property type="term" value="P:protein transport"/>
    <property type="evidence" value="ECO:0007669"/>
    <property type="project" value="TreeGrafter"/>
</dbReference>
<comment type="caution">
    <text evidence="3">The sequence shown here is derived from an EMBL/GenBank/DDBJ whole genome shotgun (WGS) entry which is preliminary data.</text>
</comment>
<dbReference type="InterPro" id="IPR011021">
    <property type="entry name" value="Arrestin-like_N"/>
</dbReference>
<evidence type="ECO:0000256" key="1">
    <source>
        <dbReference type="ARBA" id="ARBA00005298"/>
    </source>
</evidence>
<dbReference type="PANTHER" id="PTHR11188">
    <property type="entry name" value="ARRESTIN DOMAIN CONTAINING PROTEIN"/>
    <property type="match status" value="1"/>
</dbReference>